<accession>A0A841RHP0</accession>
<keyword evidence="1" id="KW-0472">Membrane</keyword>
<dbReference type="Proteomes" id="UP000587760">
    <property type="component" value="Unassembled WGS sequence"/>
</dbReference>
<feature type="chain" id="PRO_5032584090" description="Lipoprotein" evidence="2">
    <location>
        <begin position="23"/>
        <end position="102"/>
    </location>
</feature>
<dbReference type="PROSITE" id="PS51257">
    <property type="entry name" value="PROKAR_LIPOPROTEIN"/>
    <property type="match status" value="1"/>
</dbReference>
<feature type="transmembrane region" description="Helical" evidence="1">
    <location>
        <begin position="46"/>
        <end position="62"/>
    </location>
</feature>
<evidence type="ECO:0000256" key="2">
    <source>
        <dbReference type="SAM" id="SignalP"/>
    </source>
</evidence>
<sequence>MKKSHIFLIAAAVAAASILVSCAPGPNGMVGSADGSGELAGFWMGLWHGCISFITFIISLFNDKVNVYEVHNKGNLYNLGFILGIMIAYGGSGGGAAKKRRK</sequence>
<name>A0A841RHP0_9SPIO</name>
<dbReference type="AlphaFoldDB" id="A0A841RHP0"/>
<evidence type="ECO:0000256" key="1">
    <source>
        <dbReference type="SAM" id="Phobius"/>
    </source>
</evidence>
<feature type="signal peptide" evidence="2">
    <location>
        <begin position="1"/>
        <end position="22"/>
    </location>
</feature>
<dbReference type="EMBL" id="JACHGJ010000008">
    <property type="protein sequence ID" value="MBB6481822.1"/>
    <property type="molecule type" value="Genomic_DNA"/>
</dbReference>
<dbReference type="RefSeq" id="WP_184748059.1">
    <property type="nucleotide sequence ID" value="NZ_JACHGJ010000008.1"/>
</dbReference>
<evidence type="ECO:0000313" key="4">
    <source>
        <dbReference type="Proteomes" id="UP000587760"/>
    </source>
</evidence>
<keyword evidence="1" id="KW-0812">Transmembrane</keyword>
<evidence type="ECO:0000313" key="3">
    <source>
        <dbReference type="EMBL" id="MBB6481822.1"/>
    </source>
</evidence>
<reference evidence="3 4" key="1">
    <citation type="submission" date="2020-08" db="EMBL/GenBank/DDBJ databases">
        <title>Genomic Encyclopedia of Type Strains, Phase IV (KMG-IV): sequencing the most valuable type-strain genomes for metagenomic binning, comparative biology and taxonomic classification.</title>
        <authorList>
            <person name="Goeker M."/>
        </authorList>
    </citation>
    <scope>NUCLEOTIDE SEQUENCE [LARGE SCALE GENOMIC DNA]</scope>
    <source>
        <strain evidence="3 4">DSM 2461</strain>
    </source>
</reference>
<proteinExistence type="predicted"/>
<comment type="caution">
    <text evidence="3">The sequence shown here is derived from an EMBL/GenBank/DDBJ whole genome shotgun (WGS) entry which is preliminary data.</text>
</comment>
<evidence type="ECO:0008006" key="5">
    <source>
        <dbReference type="Google" id="ProtNLM"/>
    </source>
</evidence>
<keyword evidence="1" id="KW-1133">Transmembrane helix</keyword>
<organism evidence="3 4">
    <name type="scientific">Spirochaeta isovalerica</name>
    <dbReference type="NCBI Taxonomy" id="150"/>
    <lineage>
        <taxon>Bacteria</taxon>
        <taxon>Pseudomonadati</taxon>
        <taxon>Spirochaetota</taxon>
        <taxon>Spirochaetia</taxon>
        <taxon>Spirochaetales</taxon>
        <taxon>Spirochaetaceae</taxon>
        <taxon>Spirochaeta</taxon>
    </lineage>
</organism>
<keyword evidence="4" id="KW-1185">Reference proteome</keyword>
<gene>
    <name evidence="3" type="ORF">HNR50_003503</name>
</gene>
<protein>
    <recommendedName>
        <fullName evidence="5">Lipoprotein</fullName>
    </recommendedName>
</protein>
<feature type="transmembrane region" description="Helical" evidence="1">
    <location>
        <begin position="74"/>
        <end position="92"/>
    </location>
</feature>
<keyword evidence="2" id="KW-0732">Signal</keyword>